<dbReference type="NCBIfam" id="NF005760">
    <property type="entry name" value="PRK07586.1"/>
    <property type="match status" value="1"/>
</dbReference>
<dbReference type="InterPro" id="IPR029061">
    <property type="entry name" value="THDP-binding"/>
</dbReference>
<keyword evidence="6" id="KW-1185">Reference proteome</keyword>
<dbReference type="EMBL" id="JBBHJY010000003">
    <property type="protein sequence ID" value="MEJ6009870.1"/>
    <property type="molecule type" value="Genomic_DNA"/>
</dbReference>
<dbReference type="InterPro" id="IPR012001">
    <property type="entry name" value="Thiamin_PyroP_enz_TPP-bd_dom"/>
</dbReference>
<dbReference type="SUPFAM" id="SSF52518">
    <property type="entry name" value="Thiamin diphosphate-binding fold (THDP-binding)"/>
    <property type="match status" value="2"/>
</dbReference>
<keyword evidence="2" id="KW-0786">Thiamine pyrophosphate</keyword>
<name>A0ABU8S7D1_9SPHN</name>
<feature type="domain" description="Thiamine pyrophosphate enzyme N-terminal TPP-binding" evidence="4">
    <location>
        <begin position="1"/>
        <end position="105"/>
    </location>
</feature>
<comment type="caution">
    <text evidence="5">The sequence shown here is derived from an EMBL/GenBank/DDBJ whole genome shotgun (WGS) entry which is preliminary data.</text>
</comment>
<dbReference type="InterPro" id="IPR011766">
    <property type="entry name" value="TPP_enzyme_TPP-bd"/>
</dbReference>
<proteinExistence type="inferred from homology"/>
<protein>
    <submittedName>
        <fullName evidence="5">Acetolactate synthase large subunit</fullName>
    </submittedName>
</protein>
<sequence>MNGAEALVSTLIAGGVDTCFANPGTSEMHFLSALDNPAMKSVLCLFEGVATGAADGYFRMKESPAATLLHLGPGLANGLANLHNARRARSGIVNVVGDHVTTHLQYDAPLTSDLEGIARPLSHWLRTTDGAHTLAHDAAQAVAAARDCQIATLVLPGDASWGDAGEVCASPAANPVRAAAPADRIDHVARMIRKADGPVLLILADRTCRGRGPELAGKVAASTGCRIATQFFTNRIERGAGRVTLERIPYFVEAAVEWLKPFRHIVTVETGEPIAFFAYPGWPSLLKHPEAQVHSLALPGEDGTAALEMLADALGASSTKPVWQERIETPAPSGPLDPVSIAHALAAAMPENCILVDESLTTGRSSMALTAGAMPHDTLQNMGGSIGFGTPVATGAAMASPGRRVFCLEGDGSMMYTLQSLWTQARESLDVTTIVFANRKYKILEAEYANMGFGTPGPRAAEMMEIDRPTLGFVALAKGMGVPGTRVDTAEDFYAALVRSCGEPGPSLIEVTL</sequence>
<dbReference type="Proteomes" id="UP001379235">
    <property type="component" value="Unassembled WGS sequence"/>
</dbReference>
<dbReference type="PANTHER" id="PTHR18968:SF86">
    <property type="entry name" value="ACETOLACTATE SYNTHASE LARGE SUBUNIT ILVX-RELATED"/>
    <property type="match status" value="1"/>
</dbReference>
<dbReference type="CDD" id="cd02002">
    <property type="entry name" value="TPP_BFDC"/>
    <property type="match status" value="1"/>
</dbReference>
<accession>A0ABU8S7D1</accession>
<evidence type="ECO:0000256" key="1">
    <source>
        <dbReference type="ARBA" id="ARBA00007812"/>
    </source>
</evidence>
<evidence type="ECO:0000313" key="6">
    <source>
        <dbReference type="Proteomes" id="UP001379235"/>
    </source>
</evidence>
<gene>
    <name evidence="5" type="ORF">WG900_08050</name>
</gene>
<dbReference type="PANTHER" id="PTHR18968">
    <property type="entry name" value="THIAMINE PYROPHOSPHATE ENZYMES"/>
    <property type="match status" value="1"/>
</dbReference>
<dbReference type="Pfam" id="PF02776">
    <property type="entry name" value="TPP_enzyme_N"/>
    <property type="match status" value="1"/>
</dbReference>
<evidence type="ECO:0000259" key="3">
    <source>
        <dbReference type="Pfam" id="PF02775"/>
    </source>
</evidence>
<feature type="domain" description="Thiamine pyrophosphate enzyme TPP-binding" evidence="3">
    <location>
        <begin position="379"/>
        <end position="511"/>
    </location>
</feature>
<dbReference type="Gene3D" id="3.40.50.970">
    <property type="match status" value="2"/>
</dbReference>
<comment type="similarity">
    <text evidence="1">Belongs to the TPP enzyme family.</text>
</comment>
<dbReference type="RefSeq" id="WP_339966184.1">
    <property type="nucleotide sequence ID" value="NZ_JBBHJY010000003.1"/>
</dbReference>
<dbReference type="Pfam" id="PF02775">
    <property type="entry name" value="TPP_enzyme_C"/>
    <property type="match status" value="1"/>
</dbReference>
<evidence type="ECO:0000259" key="4">
    <source>
        <dbReference type="Pfam" id="PF02776"/>
    </source>
</evidence>
<dbReference type="CDD" id="cd07035">
    <property type="entry name" value="TPP_PYR_POX_like"/>
    <property type="match status" value="1"/>
</dbReference>
<dbReference type="InterPro" id="IPR045229">
    <property type="entry name" value="TPP_enz"/>
</dbReference>
<organism evidence="5 6">
    <name type="scientific">Novosphingobium aquae</name>
    <dbReference type="NCBI Taxonomy" id="3133435"/>
    <lineage>
        <taxon>Bacteria</taxon>
        <taxon>Pseudomonadati</taxon>
        <taxon>Pseudomonadota</taxon>
        <taxon>Alphaproteobacteria</taxon>
        <taxon>Sphingomonadales</taxon>
        <taxon>Sphingomonadaceae</taxon>
        <taxon>Novosphingobium</taxon>
    </lineage>
</organism>
<evidence type="ECO:0000256" key="2">
    <source>
        <dbReference type="ARBA" id="ARBA00023052"/>
    </source>
</evidence>
<evidence type="ECO:0000313" key="5">
    <source>
        <dbReference type="EMBL" id="MEJ6009870.1"/>
    </source>
</evidence>
<reference evidence="5 6" key="1">
    <citation type="submission" date="2024-03" db="EMBL/GenBank/DDBJ databases">
        <authorList>
            <person name="Jo J.-H."/>
        </authorList>
    </citation>
    <scope>NUCLEOTIDE SEQUENCE [LARGE SCALE GENOMIC DNA]</scope>
    <source>
        <strain evidence="5 6">AS3R-12</strain>
    </source>
</reference>